<feature type="non-terminal residue" evidence="2">
    <location>
        <position position="1"/>
    </location>
</feature>
<evidence type="ECO:0000313" key="2">
    <source>
        <dbReference type="EMBL" id="CAA9414427.1"/>
    </source>
</evidence>
<dbReference type="EMBL" id="CADCUW010000274">
    <property type="protein sequence ID" value="CAA9414427.1"/>
    <property type="molecule type" value="Genomic_DNA"/>
</dbReference>
<organism evidence="2">
    <name type="scientific">uncultured Rubrobacteraceae bacterium</name>
    <dbReference type="NCBI Taxonomy" id="349277"/>
    <lineage>
        <taxon>Bacteria</taxon>
        <taxon>Bacillati</taxon>
        <taxon>Actinomycetota</taxon>
        <taxon>Rubrobacteria</taxon>
        <taxon>Rubrobacterales</taxon>
        <taxon>Rubrobacteraceae</taxon>
        <taxon>environmental samples</taxon>
    </lineage>
</organism>
<accession>A0A6J4PMG9</accession>
<dbReference type="GO" id="GO:0005840">
    <property type="term" value="C:ribosome"/>
    <property type="evidence" value="ECO:0007669"/>
    <property type="project" value="UniProtKB-KW"/>
</dbReference>
<dbReference type="AlphaFoldDB" id="A0A6J4PMG9"/>
<sequence length="132" mass="14111">DGYGSHSGFLDPHPQRPHGEAGRGPDPALEDEGGDSAHPPAGGLRAGGLRAGHRRGQAPRHRPEVRPRRQARHYGPQAHEPARSQGVPQADEHTPRARRARGGDTLDLAGGPDRPPGPPAGHRRRSLVLRLL</sequence>
<evidence type="ECO:0000256" key="1">
    <source>
        <dbReference type="SAM" id="MobiDB-lite"/>
    </source>
</evidence>
<reference evidence="2" key="1">
    <citation type="submission" date="2020-02" db="EMBL/GenBank/DDBJ databases">
        <authorList>
            <person name="Meier V. D."/>
        </authorList>
    </citation>
    <scope>NUCLEOTIDE SEQUENCE</scope>
    <source>
        <strain evidence="2">AVDCRST_MAG01</strain>
    </source>
</reference>
<keyword evidence="2" id="KW-0689">Ribosomal protein</keyword>
<proteinExistence type="predicted"/>
<feature type="compositionally biased region" description="Basic residues" evidence="1">
    <location>
        <begin position="121"/>
        <end position="132"/>
    </location>
</feature>
<name>A0A6J4PMG9_9ACTN</name>
<feature type="compositionally biased region" description="Basic residues" evidence="1">
    <location>
        <begin position="51"/>
        <end position="60"/>
    </location>
</feature>
<keyword evidence="2" id="KW-0687">Ribonucleoprotein</keyword>
<gene>
    <name evidence="2" type="ORF">AVDCRST_MAG01-01-1827</name>
</gene>
<feature type="non-terminal residue" evidence="2">
    <location>
        <position position="132"/>
    </location>
</feature>
<protein>
    <submittedName>
        <fullName evidence="2">SSU ribosomal protein S8p (S15Ae)</fullName>
    </submittedName>
</protein>
<feature type="region of interest" description="Disordered" evidence="1">
    <location>
        <begin position="1"/>
        <end position="132"/>
    </location>
</feature>
<feature type="compositionally biased region" description="Basic and acidic residues" evidence="1">
    <location>
        <begin position="13"/>
        <end position="23"/>
    </location>
</feature>